<protein>
    <submittedName>
        <fullName evidence="8">TRANK1 protein</fullName>
    </submittedName>
</protein>
<dbReference type="PROSITE" id="PS51198">
    <property type="entry name" value="UVRD_HELICASE_ATP_BIND"/>
    <property type="match status" value="1"/>
</dbReference>
<evidence type="ECO:0000259" key="7">
    <source>
        <dbReference type="PROSITE" id="PS51198"/>
    </source>
</evidence>
<evidence type="ECO:0000256" key="2">
    <source>
        <dbReference type="ARBA" id="ARBA00022801"/>
    </source>
</evidence>
<keyword evidence="1 5" id="KW-0547">Nucleotide-binding</keyword>
<comment type="caution">
    <text evidence="8">The sequence shown here is derived from an EMBL/GenBank/DDBJ whole genome shotgun (WGS) entry which is preliminary data.</text>
</comment>
<sequence>MLPVLRQFSRDLHKDAKNFCSRRARKPLNTEWLEPAPLEALDGTELAEKLQALRERLQKAEEGVASEAMDNVPEEMSDIAASLEELSGDAMDRSARRLHFSLQQRLAKLQGRFQASWKLARKDEPGVGSRVLADSELLRLSSEQEEAVAYEHSLFLQGRSGTGKTLVLVQRIIHRRERWTSGDVKPKSQLFVTKSQLLRDTVVKQLESANVPVISAPGHQAWPASGKVLCFTWNQLVSHFSMSAAGGCIGFREFEQHIYPQLQRTFNGLLTLSAKAVWTEFSCSLRPFVHWHWNGLSLDEYLKMTVSGQGVHLTPADRRAIHRAFTEYTVIKERMRRKDEIDVAIALRERIRGASRVHEVYVDEVQDFAPTELAALLDICGDRDGFTVAGDTCQTINPGSAFCFVDIMQAHTKIWELRGHKSVEDDTEDGLHVLRYNYRCAPGIRALANSITGLLFSRFPRAADDIQEIDDGLKMRVRPLLLETNHPAEAIAGTLHSRVGTGCLQLDWAIDASSTAVLAKGLEFDLVLIVQLLGKSAHTRAVGSLADPSSEGSQLAVFAASSQEGDIFLQHSQTFYEMAPAIHEFKVLYTAITRAKFGCAILEVNASCSEWSPLLSLWSKEGVVEHLASLDVYNRRVKSGKQCSDLGLDGLDRLASCPVADDASLVSDSSCDITLPEFVAWLEAELEHRQGRDHRRPRALLRSELAKVDDEDFQLNLAFCQEFGERHGFLVEPNFAWKRPAPAAPAPVQMQSGRSVRTARSHEVPADLPALITFMRQHFQRKVLEDLRIPLQEQQEQALQLLMHALDSPLERAEIFKESLQVARRGLALCDMVLQVQLQNSGREEAPRQLWSPVGFAASPDQWRRQLAVLMQDASKPRQKSPLRKLQKIRLWESIFSFLVPESTCMCGHVSLVAEVLEHAVARHALQQILVRSKAGYRLATAASKVDLGSCVTGLEEWKRQMSLHAKRPKWLQWHKHWLAVAELVSCSAEAALGTSGRCTCDRGSEAFHKKGCSCLQKSRLDPLVERKPKTAREHRWKRLTLKLFAGAALEKIAKGPRPPNLPALAVEFRKPLWRITSSDFRSLLQNAEGILEETETSLQRHLARSSQRYIQCSEAGRAFLCAGDSVNAAKALTEAMATAQEILMLGRQHPILLRPRGPVKAEIEALSKPFNPDSCMSASADYASRSGVCYAAALCWADLTESMETGIDVSEAWSQAETAFANMPDAFRAAVCAAQCQRWHDSCFYLSRSDSRSKNAEALLFLCLAAQALFPSR</sequence>
<evidence type="ECO:0000313" key="9">
    <source>
        <dbReference type="Proteomes" id="UP000601435"/>
    </source>
</evidence>
<reference evidence="8" key="1">
    <citation type="submission" date="2021-02" db="EMBL/GenBank/DDBJ databases">
        <authorList>
            <person name="Dougan E. K."/>
            <person name="Rhodes N."/>
            <person name="Thang M."/>
            <person name="Chan C."/>
        </authorList>
    </citation>
    <scope>NUCLEOTIDE SEQUENCE</scope>
</reference>
<keyword evidence="3 5" id="KW-0347">Helicase</keyword>
<keyword evidence="6" id="KW-0175">Coiled coil</keyword>
<evidence type="ECO:0000313" key="8">
    <source>
        <dbReference type="EMBL" id="CAE7857933.1"/>
    </source>
</evidence>
<name>A0A813A7G9_9DINO</name>
<dbReference type="InterPro" id="IPR039904">
    <property type="entry name" value="TRANK1"/>
</dbReference>
<evidence type="ECO:0000256" key="4">
    <source>
        <dbReference type="ARBA" id="ARBA00022840"/>
    </source>
</evidence>
<accession>A0A813A7G9</accession>
<dbReference type="OrthoDB" id="3156807at2759"/>
<keyword evidence="2 5" id="KW-0378">Hydrolase</keyword>
<dbReference type="Gene3D" id="3.40.50.300">
    <property type="entry name" value="P-loop containing nucleotide triphosphate hydrolases"/>
    <property type="match status" value="1"/>
</dbReference>
<dbReference type="GO" id="GO:0005524">
    <property type="term" value="F:ATP binding"/>
    <property type="evidence" value="ECO:0007669"/>
    <property type="project" value="UniProtKB-UniRule"/>
</dbReference>
<gene>
    <name evidence="8" type="primary">TRANK1</name>
    <name evidence="8" type="ORF">SNEC2469_LOCUS27033</name>
</gene>
<evidence type="ECO:0000256" key="5">
    <source>
        <dbReference type="PROSITE-ProRule" id="PRU00560"/>
    </source>
</evidence>
<dbReference type="GO" id="GO:0004386">
    <property type="term" value="F:helicase activity"/>
    <property type="evidence" value="ECO:0007669"/>
    <property type="project" value="UniProtKB-UniRule"/>
</dbReference>
<evidence type="ECO:0000256" key="3">
    <source>
        <dbReference type="ARBA" id="ARBA00022806"/>
    </source>
</evidence>
<dbReference type="EMBL" id="CAJNJA010056219">
    <property type="protein sequence ID" value="CAE7857933.1"/>
    <property type="molecule type" value="Genomic_DNA"/>
</dbReference>
<dbReference type="Proteomes" id="UP000601435">
    <property type="component" value="Unassembled WGS sequence"/>
</dbReference>
<dbReference type="PANTHER" id="PTHR21529">
    <property type="entry name" value="MAMMARY TURMOR VIRUS RECEPTOR HOMOLOG 1, 2 MTVR1, 2"/>
    <property type="match status" value="1"/>
</dbReference>
<dbReference type="InterPro" id="IPR014016">
    <property type="entry name" value="UvrD-like_ATP-bd"/>
</dbReference>
<organism evidence="8 9">
    <name type="scientific">Symbiodinium necroappetens</name>
    <dbReference type="NCBI Taxonomy" id="1628268"/>
    <lineage>
        <taxon>Eukaryota</taxon>
        <taxon>Sar</taxon>
        <taxon>Alveolata</taxon>
        <taxon>Dinophyceae</taxon>
        <taxon>Suessiales</taxon>
        <taxon>Symbiodiniaceae</taxon>
        <taxon>Symbiodinium</taxon>
    </lineage>
</organism>
<feature type="domain" description="UvrD-like helicase ATP-binding" evidence="7">
    <location>
        <begin position="137"/>
        <end position="441"/>
    </location>
</feature>
<dbReference type="InterPro" id="IPR027417">
    <property type="entry name" value="P-loop_NTPase"/>
</dbReference>
<feature type="coiled-coil region" evidence="6">
    <location>
        <begin position="43"/>
        <end position="70"/>
    </location>
</feature>
<evidence type="ECO:0000256" key="1">
    <source>
        <dbReference type="ARBA" id="ARBA00022741"/>
    </source>
</evidence>
<dbReference type="AlphaFoldDB" id="A0A813A7G9"/>
<keyword evidence="9" id="KW-1185">Reference proteome</keyword>
<evidence type="ECO:0000256" key="6">
    <source>
        <dbReference type="SAM" id="Coils"/>
    </source>
</evidence>
<dbReference type="SUPFAM" id="SSF52540">
    <property type="entry name" value="P-loop containing nucleoside triphosphate hydrolases"/>
    <property type="match status" value="1"/>
</dbReference>
<feature type="binding site" evidence="5">
    <location>
        <begin position="158"/>
        <end position="165"/>
    </location>
    <ligand>
        <name>ATP</name>
        <dbReference type="ChEBI" id="CHEBI:30616"/>
    </ligand>
</feature>
<dbReference type="PANTHER" id="PTHR21529:SF4">
    <property type="entry name" value="TPR AND ANKYRIN REPEAT-CONTAINING PROTEIN 1"/>
    <property type="match status" value="1"/>
</dbReference>
<keyword evidence="4 5" id="KW-0067">ATP-binding</keyword>
<proteinExistence type="predicted"/>
<dbReference type="GO" id="GO:0016787">
    <property type="term" value="F:hydrolase activity"/>
    <property type="evidence" value="ECO:0007669"/>
    <property type="project" value="UniProtKB-UniRule"/>
</dbReference>